<evidence type="ECO:0000259" key="1">
    <source>
        <dbReference type="PROSITE" id="PS50181"/>
    </source>
</evidence>
<reference evidence="2 3" key="1">
    <citation type="submission" date="2022-03" db="EMBL/GenBank/DDBJ databases">
        <authorList>
            <person name="Nunn A."/>
            <person name="Chopra R."/>
            <person name="Nunn A."/>
            <person name="Contreras Garrido A."/>
        </authorList>
    </citation>
    <scope>NUCLEOTIDE SEQUENCE [LARGE SCALE GENOMIC DNA]</scope>
</reference>
<dbReference type="InterPro" id="IPR044997">
    <property type="entry name" value="F-box_plant"/>
</dbReference>
<dbReference type="Gene3D" id="3.80.10.10">
    <property type="entry name" value="Ribonuclease Inhibitor"/>
    <property type="match status" value="2"/>
</dbReference>
<dbReference type="InterPro" id="IPR053781">
    <property type="entry name" value="F-box_AtFBL13-like"/>
</dbReference>
<dbReference type="InterPro" id="IPR055357">
    <property type="entry name" value="LRR_At1g61320_AtMIF1"/>
</dbReference>
<protein>
    <recommendedName>
        <fullName evidence="1">F-box domain-containing protein</fullName>
    </recommendedName>
</protein>
<dbReference type="SMART" id="SM00256">
    <property type="entry name" value="FBOX"/>
    <property type="match status" value="1"/>
</dbReference>
<dbReference type="PANTHER" id="PTHR32153">
    <property type="entry name" value="OJ000223_09.16 PROTEIN"/>
    <property type="match status" value="1"/>
</dbReference>
<dbReference type="Proteomes" id="UP000836841">
    <property type="component" value="Chromosome 6"/>
</dbReference>
<dbReference type="SUPFAM" id="SSF81383">
    <property type="entry name" value="F-box domain"/>
    <property type="match status" value="1"/>
</dbReference>
<name>A0AAU9SZC3_THLAR</name>
<dbReference type="InterPro" id="IPR032675">
    <property type="entry name" value="LRR_dom_sf"/>
</dbReference>
<evidence type="ECO:0000313" key="2">
    <source>
        <dbReference type="EMBL" id="CAH2074393.1"/>
    </source>
</evidence>
<accession>A0AAU9SZC3</accession>
<proteinExistence type="predicted"/>
<dbReference type="InterPro" id="IPR001810">
    <property type="entry name" value="F-box_dom"/>
</dbReference>
<dbReference type="AlphaFoldDB" id="A0AAU9SZC3"/>
<gene>
    <name evidence="2" type="ORF">TAV2_LOCUS21011</name>
</gene>
<dbReference type="CDD" id="cd22160">
    <property type="entry name" value="F-box_AtFBL13-like"/>
    <property type="match status" value="1"/>
</dbReference>
<dbReference type="SUPFAM" id="SSF52047">
    <property type="entry name" value="RNI-like"/>
    <property type="match status" value="2"/>
</dbReference>
<dbReference type="EMBL" id="OU466862">
    <property type="protein sequence ID" value="CAH2074393.1"/>
    <property type="molecule type" value="Genomic_DNA"/>
</dbReference>
<sequence>MDPSTNCGSIISSMPDEILHHILSFLPTSLAIRTSVLSRRWRHVWYNTPCLDFYRCKRKATAEGIDQTLSLYRAPKITSFELGMPHSVPADQQPHAINRWIEFAVSRNVEKLSLHIQVPASYRFPDCFYLSFSLEELSVRHVYDMLPGCTVSWKSLRDLTLFCYNRFDEIANILSGSPNLETLRLFGCVGLLDLRNSLSLRTLEIHPGLARYSEAMEIIAPHVHHLHLSCREPEEEEPSTLVDVSSLTEASLGIFNTHHSFDDHLMADSLQTMVLHMLAKLQNVERLTFGGTILQVLSLAELRGVPFPTLKVQTLNLQTTFTRAAIPGIARLLQNSPGLKNLTAHATTLAIIKDEDLESYLESRDLNPDQCWISKYDMFPTSREFNAMIRCCSKMDAASQVVALFKEMVLREVKTLETMVVKKRYFEIRWPRLKISGSKTAPLAASAIRTSVLSKRWRRVWCETPSLSIDSHQVVTRSINKSLASFSAPKITSFHLRTSLVNRIQSVDSWIEFAISLDAEKLSLEFRDTRVRDYNFPDSFYTNSTVKQLFVDSGSVVMIPRCAVSWASLKFLSLSYCKLSDESLLKILSGCPLLETLELLFCDEFRCLDLSQSPRLTRLEMDRSDWFLGPTEIVAPHVHCLRLRHSRLPCRLVDVSCLTEANLNIYFCDLGTLTADFLQGNVVKMLAKLQNVEKLTVGATFLQMLSLAALCGVRFPTLKVESLTLETMIVRSVVPGITKLLQNSPGLRKLTIHTVKCSIISEGHLNSYLRSHSLNQRQCFRSKDLAFPGSIETISMLVGKYAESSLVASFMERLLRNTRSLETMVVLLVGYLDASGFEELVAMATTLSHSSNVFISIKQSHVKNVCNTFS</sequence>
<evidence type="ECO:0000313" key="3">
    <source>
        <dbReference type="Proteomes" id="UP000836841"/>
    </source>
</evidence>
<dbReference type="InterPro" id="IPR036047">
    <property type="entry name" value="F-box-like_dom_sf"/>
</dbReference>
<dbReference type="PROSITE" id="PS50181">
    <property type="entry name" value="FBOX"/>
    <property type="match status" value="1"/>
</dbReference>
<dbReference type="Pfam" id="PF00646">
    <property type="entry name" value="F-box"/>
    <property type="match status" value="1"/>
</dbReference>
<feature type="domain" description="F-box" evidence="1">
    <location>
        <begin position="8"/>
        <end position="44"/>
    </location>
</feature>
<dbReference type="Gene3D" id="1.20.1280.50">
    <property type="match status" value="1"/>
</dbReference>
<organism evidence="2 3">
    <name type="scientific">Thlaspi arvense</name>
    <name type="common">Field penny-cress</name>
    <dbReference type="NCBI Taxonomy" id="13288"/>
    <lineage>
        <taxon>Eukaryota</taxon>
        <taxon>Viridiplantae</taxon>
        <taxon>Streptophyta</taxon>
        <taxon>Embryophyta</taxon>
        <taxon>Tracheophyta</taxon>
        <taxon>Spermatophyta</taxon>
        <taxon>Magnoliopsida</taxon>
        <taxon>eudicotyledons</taxon>
        <taxon>Gunneridae</taxon>
        <taxon>Pentapetalae</taxon>
        <taxon>rosids</taxon>
        <taxon>malvids</taxon>
        <taxon>Brassicales</taxon>
        <taxon>Brassicaceae</taxon>
        <taxon>Thlaspideae</taxon>
        <taxon>Thlaspi</taxon>
    </lineage>
</organism>
<dbReference type="Pfam" id="PF23622">
    <property type="entry name" value="LRR_At1g61320_AtMIF1"/>
    <property type="match status" value="2"/>
</dbReference>
<keyword evidence="3" id="KW-1185">Reference proteome</keyword>